<dbReference type="Proteomes" id="UP001237448">
    <property type="component" value="Unassembled WGS sequence"/>
</dbReference>
<feature type="region of interest" description="Disordered" evidence="6">
    <location>
        <begin position="1115"/>
        <end position="1134"/>
    </location>
</feature>
<evidence type="ECO:0000256" key="2">
    <source>
        <dbReference type="ARBA" id="ARBA00022603"/>
    </source>
</evidence>
<evidence type="ECO:0000259" key="7">
    <source>
        <dbReference type="Pfam" id="PF07669"/>
    </source>
</evidence>
<dbReference type="RefSeq" id="WP_307429410.1">
    <property type="nucleotide sequence ID" value="NZ_JAUSVK010000001.1"/>
</dbReference>
<keyword evidence="2" id="KW-0489">Methyltransferase</keyword>
<dbReference type="Gene3D" id="3.40.50.150">
    <property type="entry name" value="Vaccinia Virus protein VP39"/>
    <property type="match status" value="2"/>
</dbReference>
<accession>A0ABU0FGF3</accession>
<reference evidence="8 9" key="1">
    <citation type="submission" date="2023-07" db="EMBL/GenBank/DDBJ databases">
        <title>Genomic Encyclopedia of Type Strains, Phase IV (KMG-IV): sequencing the most valuable type-strain genomes for metagenomic binning, comparative biology and taxonomic classification.</title>
        <authorList>
            <person name="Goeker M."/>
        </authorList>
    </citation>
    <scope>NUCLEOTIDE SEQUENCE [LARGE SCALE GENOMIC DNA]</scope>
    <source>
        <strain evidence="8 9">DSM 5896</strain>
    </source>
</reference>
<organism evidence="8 9">
    <name type="scientific">Labrys monachus</name>
    <dbReference type="NCBI Taxonomy" id="217067"/>
    <lineage>
        <taxon>Bacteria</taxon>
        <taxon>Pseudomonadati</taxon>
        <taxon>Pseudomonadota</taxon>
        <taxon>Alphaproteobacteria</taxon>
        <taxon>Hyphomicrobiales</taxon>
        <taxon>Xanthobacteraceae</taxon>
        <taxon>Labrys</taxon>
    </lineage>
</organism>
<protein>
    <recommendedName>
        <fullName evidence="1">site-specific DNA-methyltransferase (adenine-specific)</fullName>
        <ecNumber evidence="1">2.1.1.72</ecNumber>
    </recommendedName>
</protein>
<dbReference type="PANTHER" id="PTHR33841:SF1">
    <property type="entry name" value="DNA METHYLTRANSFERASE A"/>
    <property type="match status" value="1"/>
</dbReference>
<keyword evidence="9" id="KW-1185">Reference proteome</keyword>
<evidence type="ECO:0000256" key="1">
    <source>
        <dbReference type="ARBA" id="ARBA00011900"/>
    </source>
</evidence>
<keyword evidence="3" id="KW-0808">Transferase</keyword>
<proteinExistence type="predicted"/>
<evidence type="ECO:0000313" key="9">
    <source>
        <dbReference type="Proteomes" id="UP001237448"/>
    </source>
</evidence>
<dbReference type="InterPro" id="IPR029063">
    <property type="entry name" value="SAM-dependent_MTases_sf"/>
</dbReference>
<evidence type="ECO:0000256" key="6">
    <source>
        <dbReference type="SAM" id="MobiDB-lite"/>
    </source>
</evidence>
<evidence type="ECO:0000256" key="3">
    <source>
        <dbReference type="ARBA" id="ARBA00022679"/>
    </source>
</evidence>
<feature type="compositionally biased region" description="Basic and acidic residues" evidence="6">
    <location>
        <begin position="1117"/>
        <end position="1134"/>
    </location>
</feature>
<sequence>MARKPVTDMSAWPSLMLEGNLIAPAMVASIDRRQALEQTEADYRIRKGLTIREEISTAFRVGQSHFDAFAKLAQPSVEGTRRFVRGFLAETFGFDDLAPAEGVISFLAGGRVPVVVVPPSEEKLDRRSSTLSTDRSRSPAFALQDYLNDGEHALWGLVTNGTVIRLLRDNASLTRPAYIEADLAQIFTNEDAASFAVLWSLIHRTRFGAADAPVTDCALERWREAGTREGEAARDRLAAQVEIALKALGSGFLEVNPDLATRLKSGEMNLTEWFNELLRLVYRLIFLMVAEDRNLLHPDTAKPEVRKLYAEGYSLNALRAQCARATTWDKHHDRYEGIKVVFRGLARGQESLGLPALGGLFGSEELPHLENARLRNRAFMEALYRLSWLSDKAGMVPVNWRAMETEELGSVYESLLELQPQLGSDGKTLIFASEVAEQKGNQRKTTGSYYTPDSLVQLLLDTTLNPVLDDREARAADPAEALLQLAVIDPACGSGHFLLAAARRIATRVARHRAGGIPSAADFRHALREVACRCLYGVDRNPMAVELTKVALWIEALEPGRPLAFFDAQIRCGDSLIGVFDRAMLREGLPDEAYKPLTGDNKELSRRYARLNKEQRDRAKGHPQLFSNWSPPEILADRDHKLKEMAQNDLASVEAKARDFEAIRASDDWQRLKTASDLYISANFYMAAFFTPKAVSTTGADVMPLTEHVWQAAGGQAPAEHLRHGASLTSEKVSAFHWFIEFPEIMERDGGFDVVIGNPPWERIKLQEQEFFATRSPAIASAANKAERQKLIDNLEKADPDSADGRLWRDFVFAKRAAEAASEFARSSGRYPLTGRGDVNTYALFAELFSRLAGARGRAGIIVPSGIATDITTAPFFASLVDQRRLVSMHDFQTGLGFFDRIGHARFKFALLTLAATGTGPMRVAFSFFSRTIEEFSDGRRHFDLSPLEIAAINPNTKTAPVFRTRSDADLIAKIYSNAPVLIEERAQDEGGDINPWGISFQTMFHMSGDSSFFRTPTQLEAEGWQREGTNWVRQVVTGVERRVPLYQAKMIHHFDHRWATYGADSNDDEEGARDCTLAEKQNPAFEPSPRYWVPEEEVILRAARVPSALKSAVRMTRGEGGEERRKADADKQENARSAALKALVTWLAGAIPALENRPAREADIFRLLGRAHDWRGALKASPERFLLDPKMLVSSAEMQRETPLTPADLTLMADGPKDAPALAELLIDAKQPRWLIGWRDICRSTDERTVIASVFPKVGVGHTMPIFFLNGDADLAAAHLAMWLSLPFDFIARLSVGGTHLTYSYLKQFAALTPSTFSAHDLDFIRPRVLELTFTSHMMKPWAEDLGYSGPPFAWNEGRRAQLRAELDVLFARKFGLTEEEQRYVLDPTKVKGADYPSETFRVLKEKEIRLFGEYRTERLVLEAWKRTEVDRSADTLPVSIELPPLDGLPDGAWTWGASVQARDRLRYAAQYALWQMDQADDGSRARFVIASLAEPALLTPLLTTSDRSQWIRLAGAEAQPAQGAIRLSPAINAAWRSMFETLLTSGQLEERADGAWARGQHFNSAGLQAVSADAQRAAFVIRAIRSLDVSSLTAAVAQEDNVVWARFGHGAA</sequence>
<evidence type="ECO:0000256" key="5">
    <source>
        <dbReference type="ARBA" id="ARBA00047942"/>
    </source>
</evidence>
<comment type="caution">
    <text evidence="8">The sequence shown here is derived from an EMBL/GenBank/DDBJ whole genome shotgun (WGS) entry which is preliminary data.</text>
</comment>
<dbReference type="InterPro" id="IPR011639">
    <property type="entry name" value="MethylTrfase_TaqI-like_dom"/>
</dbReference>
<evidence type="ECO:0000256" key="4">
    <source>
        <dbReference type="ARBA" id="ARBA00022691"/>
    </source>
</evidence>
<dbReference type="SUPFAM" id="SSF53335">
    <property type="entry name" value="S-adenosyl-L-methionine-dependent methyltransferases"/>
    <property type="match status" value="1"/>
</dbReference>
<gene>
    <name evidence="8" type="ORF">J3R73_003494</name>
</gene>
<dbReference type="PRINTS" id="PR00507">
    <property type="entry name" value="N12N6MTFRASE"/>
</dbReference>
<dbReference type="EC" id="2.1.1.72" evidence="1"/>
<feature type="domain" description="Type II methyltransferase M.TaqI-like" evidence="7">
    <location>
        <begin position="534"/>
        <end position="770"/>
    </location>
</feature>
<name>A0ABU0FGF3_9HYPH</name>
<dbReference type="Pfam" id="PF07669">
    <property type="entry name" value="Eco57I"/>
    <property type="match status" value="1"/>
</dbReference>
<evidence type="ECO:0000313" key="8">
    <source>
        <dbReference type="EMBL" id="MDQ0393702.1"/>
    </source>
</evidence>
<dbReference type="PROSITE" id="PS00092">
    <property type="entry name" value="N6_MTASE"/>
    <property type="match status" value="1"/>
</dbReference>
<dbReference type="EMBL" id="JAUSVK010000001">
    <property type="protein sequence ID" value="MDQ0393702.1"/>
    <property type="molecule type" value="Genomic_DNA"/>
</dbReference>
<dbReference type="InterPro" id="IPR050953">
    <property type="entry name" value="N4_N6_ade-DNA_methylase"/>
</dbReference>
<comment type="catalytic activity">
    <reaction evidence="5">
        <text>a 2'-deoxyadenosine in DNA + S-adenosyl-L-methionine = an N(6)-methyl-2'-deoxyadenosine in DNA + S-adenosyl-L-homocysteine + H(+)</text>
        <dbReference type="Rhea" id="RHEA:15197"/>
        <dbReference type="Rhea" id="RHEA-COMP:12418"/>
        <dbReference type="Rhea" id="RHEA-COMP:12419"/>
        <dbReference type="ChEBI" id="CHEBI:15378"/>
        <dbReference type="ChEBI" id="CHEBI:57856"/>
        <dbReference type="ChEBI" id="CHEBI:59789"/>
        <dbReference type="ChEBI" id="CHEBI:90615"/>
        <dbReference type="ChEBI" id="CHEBI:90616"/>
        <dbReference type="EC" id="2.1.1.72"/>
    </reaction>
</comment>
<keyword evidence="4" id="KW-0949">S-adenosyl-L-methionine</keyword>
<dbReference type="PANTHER" id="PTHR33841">
    <property type="entry name" value="DNA METHYLTRANSFERASE YEEA-RELATED"/>
    <property type="match status" value="1"/>
</dbReference>
<dbReference type="InterPro" id="IPR002052">
    <property type="entry name" value="DNA_methylase_N6_adenine_CS"/>
</dbReference>